<proteinExistence type="predicted"/>
<sequence length="425" mass="47737">MRGVAFFVISICGSLISVSCATARLSSNKQRYEVEQHLKKLNKPAVKTILSPDGDIIDCVHISKQPAFDHPLLKDHKIKMRPSYHPAEGQFDANKESTRVNANKEATNDTKTIVSQLWHNNGKCPLGTIPIRRTKEEDVLRAGSMVNMYGMKKPGSFPIKPEDDSNDGSKGARYEHAIAYVGDAKSDKYHGSKVTINVWEPYVEPNEFSSSQMWILGGSLEGRLESIEAGWHVHPELYGDNNPRLFTYWTMDTYKTTGCYNLLCSGFIQINNEIVVGAIISPFSTYDYKPQYDISVLIWKDPKQGDWWLQYGNEYIIGYWPSSLFSFLDKDASMIQWGGEVMNSQSGGRHTPTQMGSGHFPEEGFGKTSYFKNIQVVSGSNILDAPKDLSTFTENSSCYDVRAYTNKGWGYHLYYGGLGKSDICP</sequence>
<dbReference type="Pfam" id="PF14365">
    <property type="entry name" value="Neprosin_AP"/>
    <property type="match status" value="1"/>
</dbReference>
<dbReference type="Proteomes" id="UP001152484">
    <property type="component" value="Unassembled WGS sequence"/>
</dbReference>
<accession>A0A9P1E130</accession>
<feature type="signal peptide" evidence="1">
    <location>
        <begin position="1"/>
        <end position="21"/>
    </location>
</feature>
<dbReference type="OrthoDB" id="1858978at2759"/>
<evidence type="ECO:0000256" key="1">
    <source>
        <dbReference type="SAM" id="SignalP"/>
    </source>
</evidence>
<evidence type="ECO:0000313" key="4">
    <source>
        <dbReference type="Proteomes" id="UP001152484"/>
    </source>
</evidence>
<reference evidence="3" key="1">
    <citation type="submission" date="2022-07" db="EMBL/GenBank/DDBJ databases">
        <authorList>
            <person name="Macas J."/>
            <person name="Novak P."/>
            <person name="Neumann P."/>
        </authorList>
    </citation>
    <scope>NUCLEOTIDE SEQUENCE</scope>
</reference>
<evidence type="ECO:0000313" key="3">
    <source>
        <dbReference type="EMBL" id="CAH9070957.1"/>
    </source>
</evidence>
<dbReference type="PROSITE" id="PS52045">
    <property type="entry name" value="NEPROSIN_PEP_CD"/>
    <property type="match status" value="1"/>
</dbReference>
<organism evidence="3 4">
    <name type="scientific">Cuscuta europaea</name>
    <name type="common">European dodder</name>
    <dbReference type="NCBI Taxonomy" id="41803"/>
    <lineage>
        <taxon>Eukaryota</taxon>
        <taxon>Viridiplantae</taxon>
        <taxon>Streptophyta</taxon>
        <taxon>Embryophyta</taxon>
        <taxon>Tracheophyta</taxon>
        <taxon>Spermatophyta</taxon>
        <taxon>Magnoliopsida</taxon>
        <taxon>eudicotyledons</taxon>
        <taxon>Gunneridae</taxon>
        <taxon>Pentapetalae</taxon>
        <taxon>asterids</taxon>
        <taxon>lamiids</taxon>
        <taxon>Solanales</taxon>
        <taxon>Convolvulaceae</taxon>
        <taxon>Cuscuteae</taxon>
        <taxon>Cuscuta</taxon>
        <taxon>Cuscuta subgen. Cuscuta</taxon>
    </lineage>
</organism>
<dbReference type="Pfam" id="PF03080">
    <property type="entry name" value="Neprosin"/>
    <property type="match status" value="1"/>
</dbReference>
<keyword evidence="4" id="KW-1185">Reference proteome</keyword>
<dbReference type="Gene3D" id="3.90.1320.10">
    <property type="entry name" value="Outer-capsid protein sigma 3, large lobe"/>
    <property type="match status" value="1"/>
</dbReference>
<dbReference type="PROSITE" id="PS51257">
    <property type="entry name" value="PROKAR_LIPOPROTEIN"/>
    <property type="match status" value="1"/>
</dbReference>
<dbReference type="InterPro" id="IPR025521">
    <property type="entry name" value="Neprosin_propep"/>
</dbReference>
<feature type="domain" description="Neprosin PEP catalytic" evidence="2">
    <location>
        <begin position="168"/>
        <end position="425"/>
    </location>
</feature>
<gene>
    <name evidence="3" type="ORF">CEURO_LOCUS3847</name>
</gene>
<dbReference type="PANTHER" id="PTHR31589:SF24">
    <property type="entry name" value="OS07G0205500 PROTEIN"/>
    <property type="match status" value="1"/>
</dbReference>
<comment type="caution">
    <text evidence="3">The sequence shown here is derived from an EMBL/GenBank/DDBJ whole genome shotgun (WGS) entry which is preliminary data.</text>
</comment>
<feature type="chain" id="PRO_5040376321" description="Neprosin PEP catalytic domain-containing protein" evidence="1">
    <location>
        <begin position="22"/>
        <end position="425"/>
    </location>
</feature>
<keyword evidence="1" id="KW-0732">Signal</keyword>
<dbReference type="InterPro" id="IPR004314">
    <property type="entry name" value="Neprosin"/>
</dbReference>
<evidence type="ECO:0000259" key="2">
    <source>
        <dbReference type="PROSITE" id="PS52045"/>
    </source>
</evidence>
<dbReference type="EMBL" id="CAMAPE010000006">
    <property type="protein sequence ID" value="CAH9070957.1"/>
    <property type="molecule type" value="Genomic_DNA"/>
</dbReference>
<protein>
    <recommendedName>
        <fullName evidence="2">Neprosin PEP catalytic domain-containing protein</fullName>
    </recommendedName>
</protein>
<name>A0A9P1E130_CUSEU</name>
<dbReference type="InterPro" id="IPR053168">
    <property type="entry name" value="Glutamic_endopeptidase"/>
</dbReference>
<dbReference type="PANTHER" id="PTHR31589">
    <property type="entry name" value="PROTEIN, PUTATIVE (DUF239)-RELATED-RELATED"/>
    <property type="match status" value="1"/>
</dbReference>
<dbReference type="AlphaFoldDB" id="A0A9P1E130"/>